<dbReference type="RefSeq" id="WP_158400482.1">
    <property type="nucleotide sequence ID" value="NZ_CP065376.1"/>
</dbReference>
<evidence type="ECO:0000259" key="1">
    <source>
        <dbReference type="Pfam" id="PF13529"/>
    </source>
</evidence>
<accession>A0A329U1M1</accession>
<dbReference type="Proteomes" id="UP000251144">
    <property type="component" value="Unassembled WGS sequence"/>
</dbReference>
<dbReference type="Gene3D" id="3.90.70.10">
    <property type="entry name" value="Cysteine proteinases"/>
    <property type="match status" value="1"/>
</dbReference>
<evidence type="ECO:0000313" key="2">
    <source>
        <dbReference type="EMBL" id="RAW55170.1"/>
    </source>
</evidence>
<evidence type="ECO:0000313" key="3">
    <source>
        <dbReference type="EMBL" id="RGB93704.1"/>
    </source>
</evidence>
<reference evidence="2 4" key="1">
    <citation type="submission" date="2018-02" db="EMBL/GenBank/DDBJ databases">
        <title>Complete genome sequencing of Faecalibacterium prausnitzii strains isolated from the human gut.</title>
        <authorList>
            <person name="Fitzgerald B.C."/>
            <person name="Shkoporov A.N."/>
            <person name="Ross P.R."/>
            <person name="Hill C."/>
        </authorList>
    </citation>
    <scope>NUCLEOTIDE SEQUENCE [LARGE SCALE GENOMIC DNA]</scope>
    <source>
        <strain evidence="2 4">APC942/32-1</strain>
    </source>
</reference>
<dbReference type="AlphaFoldDB" id="A0A329U1M1"/>
<reference evidence="3 5" key="2">
    <citation type="submission" date="2018-08" db="EMBL/GenBank/DDBJ databases">
        <title>A genome reference for cultivated species of the human gut microbiota.</title>
        <authorList>
            <person name="Zou Y."/>
            <person name="Xue W."/>
            <person name="Luo G."/>
        </authorList>
    </citation>
    <scope>NUCLEOTIDE SEQUENCE [LARGE SCALE GENOMIC DNA]</scope>
    <source>
        <strain evidence="3 5">AF32-8AC</strain>
    </source>
</reference>
<dbReference type="Pfam" id="PF13529">
    <property type="entry name" value="Peptidase_C39_2"/>
    <property type="match status" value="1"/>
</dbReference>
<comment type="caution">
    <text evidence="2">The sequence shown here is derived from an EMBL/GenBank/DDBJ whole genome shotgun (WGS) entry which is preliminary data.</text>
</comment>
<dbReference type="EMBL" id="QVER01000001">
    <property type="protein sequence ID" value="RGB93704.1"/>
    <property type="molecule type" value="Genomic_DNA"/>
</dbReference>
<name>A0A329U1M1_9FIRM</name>
<dbReference type="Proteomes" id="UP000260991">
    <property type="component" value="Unassembled WGS sequence"/>
</dbReference>
<dbReference type="PANTHER" id="PTHR37806:SF1">
    <property type="entry name" value="PEPTIDASE C39-LIKE DOMAIN-CONTAINING PROTEIN"/>
    <property type="match status" value="1"/>
</dbReference>
<evidence type="ECO:0000313" key="4">
    <source>
        <dbReference type="Proteomes" id="UP000251144"/>
    </source>
</evidence>
<dbReference type="PANTHER" id="PTHR37806">
    <property type="entry name" value="LMO0724 PROTEIN"/>
    <property type="match status" value="1"/>
</dbReference>
<dbReference type="OrthoDB" id="1164310at2"/>
<proteinExistence type="predicted"/>
<evidence type="ECO:0000313" key="5">
    <source>
        <dbReference type="Proteomes" id="UP000260991"/>
    </source>
</evidence>
<organism evidence="2 4">
    <name type="scientific">Faecalibacterium prausnitzii</name>
    <dbReference type="NCBI Taxonomy" id="853"/>
    <lineage>
        <taxon>Bacteria</taxon>
        <taxon>Bacillati</taxon>
        <taxon>Bacillota</taxon>
        <taxon>Clostridia</taxon>
        <taxon>Eubacteriales</taxon>
        <taxon>Oscillospiraceae</taxon>
        <taxon>Faecalibacterium</taxon>
    </lineage>
</organism>
<feature type="domain" description="Peptidase C39-like" evidence="1">
    <location>
        <begin position="8"/>
        <end position="175"/>
    </location>
</feature>
<gene>
    <name evidence="2" type="ORF">C4N26_04210</name>
    <name evidence="3" type="ORF">DWZ46_00465</name>
</gene>
<sequence>MKKIVPAPYIDQTERWVNGCESISSVMLLQAVGIDIDPDTFIARDLPHAPYWEQDGKLYGPDPWQVYPGDPHDHTGYGCYSPCIVKALNSALEHEGAADKFEVVDESGKTAAELCSYIDAGMPVVFWATLDFQPVPEKRDHWLLADGTDFAWKCNEHCLLLVGYDDENYWFNDPWHDHGVCPQPKQLVEDCHAAQGLFAVTLRPKGEV</sequence>
<dbReference type="EMBL" id="PRLB01000002">
    <property type="protein sequence ID" value="RAW55170.1"/>
    <property type="molecule type" value="Genomic_DNA"/>
</dbReference>
<protein>
    <recommendedName>
        <fullName evidence="1">Peptidase C39-like domain-containing protein</fullName>
    </recommendedName>
</protein>
<dbReference type="InterPro" id="IPR039564">
    <property type="entry name" value="Peptidase_C39-like"/>
</dbReference>